<dbReference type="SUPFAM" id="SSF50341">
    <property type="entry name" value="CheW-like"/>
    <property type="match status" value="1"/>
</dbReference>
<accession>A0A7G5MVK4</accession>
<dbReference type="Gene3D" id="2.30.30.40">
    <property type="entry name" value="SH3 Domains"/>
    <property type="match status" value="1"/>
</dbReference>
<protein>
    <recommendedName>
        <fullName evidence="1">CheW-like domain-containing protein</fullName>
    </recommendedName>
</protein>
<dbReference type="EMBL" id="CP039126">
    <property type="protein sequence ID" value="QMW78647.1"/>
    <property type="molecule type" value="Genomic_DNA"/>
</dbReference>
<dbReference type="Proteomes" id="UP000515789">
    <property type="component" value="Chromosome"/>
</dbReference>
<dbReference type="GO" id="GO:0007165">
    <property type="term" value="P:signal transduction"/>
    <property type="evidence" value="ECO:0007669"/>
    <property type="project" value="InterPro"/>
</dbReference>
<name>A0A7G5MVK4_9FIRM</name>
<feature type="domain" description="CheW-like" evidence="1">
    <location>
        <begin position="1"/>
        <end position="109"/>
    </location>
</feature>
<evidence type="ECO:0000313" key="3">
    <source>
        <dbReference type="Proteomes" id="UP000515789"/>
    </source>
</evidence>
<dbReference type="InterPro" id="IPR002545">
    <property type="entry name" value="CheW-lke_dom"/>
</dbReference>
<organism evidence="2 3">
    <name type="scientific">Blautia producta</name>
    <dbReference type="NCBI Taxonomy" id="33035"/>
    <lineage>
        <taxon>Bacteria</taxon>
        <taxon>Bacillati</taxon>
        <taxon>Bacillota</taxon>
        <taxon>Clostridia</taxon>
        <taxon>Lachnospirales</taxon>
        <taxon>Lachnospiraceae</taxon>
        <taxon>Blautia</taxon>
    </lineage>
</organism>
<evidence type="ECO:0000313" key="2">
    <source>
        <dbReference type="EMBL" id="QMW78647.1"/>
    </source>
</evidence>
<dbReference type="GO" id="GO:0006935">
    <property type="term" value="P:chemotaxis"/>
    <property type="evidence" value="ECO:0007669"/>
    <property type="project" value="InterPro"/>
</dbReference>
<dbReference type="AlphaFoldDB" id="A0A7G5MVK4"/>
<dbReference type="Pfam" id="PF01584">
    <property type="entry name" value="CheW"/>
    <property type="match status" value="1"/>
</dbReference>
<proteinExistence type="predicted"/>
<dbReference type="InterPro" id="IPR036061">
    <property type="entry name" value="CheW-like_dom_sf"/>
</dbReference>
<dbReference type="PROSITE" id="PS50851">
    <property type="entry name" value="CHEW"/>
    <property type="match status" value="1"/>
</dbReference>
<sequence length="116" mass="13168">MRSAVFFAMPYSILYDSRMLPLVDLREAYQIEGDYPDTALLVYVKSAKREGVIMIDSMYEQKRIVVKQLPALFGPGFRRHTGISGCSIMGNGKICAALDIETMIEKFTKEAVHERE</sequence>
<reference evidence="2 3" key="1">
    <citation type="submission" date="2019-04" db="EMBL/GenBank/DDBJ databases">
        <authorList>
            <person name="Schori C."/>
            <person name="Ahrens C."/>
        </authorList>
    </citation>
    <scope>NUCLEOTIDE SEQUENCE [LARGE SCALE GENOMIC DNA]</scope>
    <source>
        <strain evidence="2 3">DSM 2950</strain>
    </source>
</reference>
<gene>
    <name evidence="2" type="ORF">E5259_14185</name>
</gene>
<evidence type="ECO:0000259" key="1">
    <source>
        <dbReference type="PROSITE" id="PS50851"/>
    </source>
</evidence>